<keyword evidence="2" id="KW-1185">Reference proteome</keyword>
<evidence type="ECO:0008006" key="3">
    <source>
        <dbReference type="Google" id="ProtNLM"/>
    </source>
</evidence>
<dbReference type="AlphaFoldDB" id="A0A343JEZ9"/>
<dbReference type="OrthoDB" id="2677224at2"/>
<reference evidence="1 2" key="1">
    <citation type="submission" date="2016-08" db="EMBL/GenBank/DDBJ databases">
        <title>Complete Genome Sequence Of The Indigo Reducing Clostridium isatidis DSM15098.</title>
        <authorList>
            <person name="Little G.T."/>
            <person name="Minton N.P."/>
        </authorList>
    </citation>
    <scope>NUCLEOTIDE SEQUENCE [LARGE SCALE GENOMIC DNA]</scope>
    <source>
        <strain evidence="1 2">DSM 15098</strain>
    </source>
</reference>
<protein>
    <recommendedName>
        <fullName evidence="3">Lipoprotein</fullName>
    </recommendedName>
</protein>
<name>A0A343JEZ9_9CLOT</name>
<organism evidence="1 2">
    <name type="scientific">Clostridium isatidis</name>
    <dbReference type="NCBI Taxonomy" id="182773"/>
    <lineage>
        <taxon>Bacteria</taxon>
        <taxon>Bacillati</taxon>
        <taxon>Bacillota</taxon>
        <taxon>Clostridia</taxon>
        <taxon>Eubacteriales</taxon>
        <taxon>Clostridiaceae</taxon>
        <taxon>Clostridium</taxon>
    </lineage>
</organism>
<sequence>MRKIIIFLLIGLFTLNSGCSKVNSREIQSINAPSNDSLIIEGNWKIIDINLIDDNIENKSEILALKNETINITNNSIDIANKIYKDTSYKLKLVNASYNVSYEFKLKISDIIKDKEKIEVITIIYQNNIIGEFIIDNDNKGYLYYQGILFYLNKTESEAVEIQVNKESFEKTNEDEVIEPEFILEDYNSPVGVMLVLKKNRELNDKGNYSNESYRTLWISMYNGNIQPVLEKNYIVFPRMNGIWEINNKVLDENGIHYEYFNARKIDGDLYKIDEIYNFESSIYKNITFISNDYISMEVYEGDNFQNKFQRYQTIPIDNINSNEGLKIGDIYSEGEVNQYEIDYKVALTEYLKDKTISAYKIDYSNFKLDRVKGKWVLIGNIKLQNSDSLDYRININPLKKLLNYDTLLISWKELKAQTPFLKDAFTSPNGRIAIVQLEDKLLAYEIKDRTINSTPILTIEIEENEEIIMAEWANGDYVKYWESAFKNLK</sequence>
<evidence type="ECO:0000313" key="1">
    <source>
        <dbReference type="EMBL" id="ASW44107.1"/>
    </source>
</evidence>
<dbReference type="EMBL" id="CP016786">
    <property type="protein sequence ID" value="ASW44107.1"/>
    <property type="molecule type" value="Genomic_DNA"/>
</dbReference>
<evidence type="ECO:0000313" key="2">
    <source>
        <dbReference type="Proteomes" id="UP000264883"/>
    </source>
</evidence>
<accession>A0A343JEZ9</accession>
<dbReference type="RefSeq" id="WP_119866232.1">
    <property type="nucleotide sequence ID" value="NZ_CP016786.1"/>
</dbReference>
<proteinExistence type="predicted"/>
<gene>
    <name evidence="1" type="ORF">BEN51_11635</name>
</gene>
<dbReference type="Proteomes" id="UP000264883">
    <property type="component" value="Chromosome"/>
</dbReference>
<dbReference type="KEGG" id="cia:BEN51_11635"/>